<dbReference type="PANTHER" id="PTHR10039">
    <property type="entry name" value="AMELOGENIN"/>
    <property type="match status" value="1"/>
</dbReference>
<dbReference type="InterPro" id="IPR036770">
    <property type="entry name" value="Ankyrin_rpt-contain_sf"/>
</dbReference>
<feature type="repeat" description="ANK" evidence="2">
    <location>
        <begin position="964"/>
        <end position="996"/>
    </location>
</feature>
<evidence type="ECO:0000256" key="1">
    <source>
        <dbReference type="ARBA" id="ARBA00022737"/>
    </source>
</evidence>
<feature type="domain" description="Nephrocystin 3-like N-terminal" evidence="4">
    <location>
        <begin position="203"/>
        <end position="370"/>
    </location>
</feature>
<evidence type="ECO:0000256" key="2">
    <source>
        <dbReference type="PROSITE-ProRule" id="PRU00023"/>
    </source>
</evidence>
<evidence type="ECO:0000259" key="4">
    <source>
        <dbReference type="Pfam" id="PF24883"/>
    </source>
</evidence>
<keyword evidence="2" id="KW-0040">ANK repeat</keyword>
<dbReference type="PROSITE" id="PS50297">
    <property type="entry name" value="ANK_REP_REGION"/>
    <property type="match status" value="1"/>
</dbReference>
<organism evidence="5 6">
    <name type="scientific">Fusarium acuminatum</name>
    <dbReference type="NCBI Taxonomy" id="5515"/>
    <lineage>
        <taxon>Eukaryota</taxon>
        <taxon>Fungi</taxon>
        <taxon>Dikarya</taxon>
        <taxon>Ascomycota</taxon>
        <taxon>Pezizomycotina</taxon>
        <taxon>Sordariomycetes</taxon>
        <taxon>Hypocreomycetidae</taxon>
        <taxon>Hypocreales</taxon>
        <taxon>Nectriaceae</taxon>
        <taxon>Fusarium</taxon>
        <taxon>Fusarium tricinctum species complex</taxon>
    </lineage>
</organism>
<evidence type="ECO:0000313" key="5">
    <source>
        <dbReference type="EMBL" id="WZH47165.1"/>
    </source>
</evidence>
<protein>
    <submittedName>
        <fullName evidence="5">NACHT domain-containing protein</fullName>
    </submittedName>
</protein>
<dbReference type="Gene3D" id="1.25.40.20">
    <property type="entry name" value="Ankyrin repeat-containing domain"/>
    <property type="match status" value="3"/>
</dbReference>
<dbReference type="InterPro" id="IPR056884">
    <property type="entry name" value="NPHP3-like_N"/>
</dbReference>
<dbReference type="Pfam" id="PF24883">
    <property type="entry name" value="NPHP3_N"/>
    <property type="match status" value="1"/>
</dbReference>
<dbReference type="InterPro" id="IPR002110">
    <property type="entry name" value="Ankyrin_rpt"/>
</dbReference>
<dbReference type="SMART" id="SM00248">
    <property type="entry name" value="ANK"/>
    <property type="match status" value="11"/>
</dbReference>
<dbReference type="PANTHER" id="PTHR10039:SF16">
    <property type="entry name" value="GPI INOSITOL-DEACYLASE"/>
    <property type="match status" value="1"/>
</dbReference>
<keyword evidence="6" id="KW-1185">Reference proteome</keyword>
<evidence type="ECO:0000256" key="3">
    <source>
        <dbReference type="SAM" id="MobiDB-lite"/>
    </source>
</evidence>
<feature type="repeat" description="ANK" evidence="2">
    <location>
        <begin position="1094"/>
        <end position="1126"/>
    </location>
</feature>
<gene>
    <name evidence="5" type="ORF">QYS62_008307</name>
</gene>
<feature type="compositionally biased region" description="Polar residues" evidence="3">
    <location>
        <begin position="1848"/>
        <end position="1858"/>
    </location>
</feature>
<sequence length="1976" mass="221049">MEAAASLITIVDLTISISSACVKYVREVSHAAEEASALHEELGSLLLVISRLQLPSVSSSMRIELEQDIKICHDDLSSLQAKLKPAKGFGKIRQSLVWPFKKSGEFKNTSIRIQRHLNIFEKAVTISTLEITADIKAELAELRRIRESDHNFMADKFDMIGEHVHDIKESINNAQRQKLLEWLNAVDCESNYRDNVSLAAPSTGSWFLEDAGYFAQWIRCGEGSPRNILIQAGTGAGKTVLIVNRSTAVQAALAFSSLPSSNIYIGYYYFDFRNSQKSLPSSMLRSLLYQAITRMSTTLEVIEELRSNYPTSDMVPVSELVNILHQQYSSFDTAFLFIDALDECEKVDELLNVIRNLSRNIETWVDVRFMCFGRDEGAIKRTLESSGFSSRPLEYTTVVQDIEAYVRETINNDASGKFQVFHNSPEGLRRDVSNTLVQQSEGMFRWVQCQLDEISRCRTARDIRDAINNLPPTLTETYKRIFERMSKSDLCKAQRILSWLIGTDGSMTTNMLVEALTIDEDRLDIDQEGRLGSPYQNVEYELLPHVIGLLQQDVRLKNLQQNCELVSLWQSQRSYPFNMGLYINSKEGPRGNTVTQHLEDTLHISHTSSFLSKSVVAGLYPTYLSLIGQRIEFNATDGHYQTPLAFIVATGRIDLIQRYISGLREQYRIAVSHSPGEAEAILESILKSTVNGVFTAIATKWMDAFHGLFSEAIKYLYLSHDHSASSKVYQMMIRLCATLDAAKGTGEAWAYLRSHASSSGRMSAKALNQLEEEILYVSVCQLNADHVQELIASGASPSARINLPSNLRLLYRRYSDDITLANVNKYWTCYLDPEMLLNEVDMDSRDWEYSEEKPEFVITAGMRDPGIARLLIQGRYEKVLDIDEVLVKAVESWLLVVDTEEQIDDLEVLRSLLYEYLQKPENKQKINMALVICSGNIAGTQAVRQLLARDADPNCSILDENYQDASTPLVAACRCGSYDNVKLLLDAQADPNLESESGMIPSVAIFASSNFKGGILDRQSVFELLRQYKPELMTSSTEELSKPSPLFDRSGYGSRPGSIISAVIMTPLRFHIPLGFLESNGLLAHLDNYLPGDEYGTPLIAAAATGEEDLVNLLLEHGATINAPGHPETEWSHPALAAIFAHNWDLALRFLDEFDVTSITTPGEQRKWSMAFMVSLESDNPDVAFKLIQGGADINFAVDQEASIFILERAKGSDFDDMVETRSHLFNMGTPMHAACNGGNPTLIKKLQELEARDEPTPGASSGDSLTAACSSGKVEAVEIFLQYGSDVNQCSPGREQWCPLVSALQSDYYSGEDNVVSLLLSKGAQANISYPFENSAVDPSSLETMVLSYGKSLHFSLLWKRMWDDGKITGSSILQAKPFFGNPFIAAVVGRDDDIIKLMARQEGVDVNHKEKCGIYPTAMIATLDMKKSYRVSEPLRELGATEITATQMLNFSHPFRALSSKVVQDNVNLAVDGSFWGNMITLCVNVEMAVPYLLKQGADPNQVISGSFYGSALIAASALLRSDTMMHFLDHGCDINAVVSDSPFGTPLIAVCAGPAHYPFQWSFREEFNLKDPPSWSMVQHDLLELLVSRGADVNMAHNEFTPLIALVLCDCEEEYKIKGLKLLLENGADPDLTLPQWGYNKMTAGKRWSAISIAEQKGQDRIRRILVGEKEVKELSTANKLLTASRTIIITTMVRTKTRVRTLEERFPNGPPQIRLPPGGTLTPSNRLFADHNGKQALMSWQSIPVNPSLPPLHCWVFYITYPHTPSDFDGCAFYNKLEDNEGYGGSYYFRYEFFFLPGATAEECHRHYVAEMKARGTIWDSILKVKTAMKRKEQGNNEIEGGLQETQDLSSNRNTAGNGQLPGLVVPEFDDKYLYRNWLFIYADANPDCSGPEGLTREMYIVQCDPIPQDVEEDNTFNPMDHPVYLKRVKARGEDGFVGGLLGWMEMRKSSQWHEEAIDLTKNALKLGWKSW</sequence>
<dbReference type="SUPFAM" id="SSF48403">
    <property type="entry name" value="Ankyrin repeat"/>
    <property type="match status" value="3"/>
</dbReference>
<dbReference type="InterPro" id="IPR027417">
    <property type="entry name" value="P-loop_NTPase"/>
</dbReference>
<reference evidence="5 6" key="1">
    <citation type="submission" date="2024-04" db="EMBL/GenBank/DDBJ databases">
        <title>Complete genome sequence of Fusarium acuminatum.</title>
        <authorList>
            <person name="Lan B."/>
        </authorList>
    </citation>
    <scope>NUCLEOTIDE SEQUENCE [LARGE SCALE GENOMIC DNA]</scope>
    <source>
        <strain evidence="5">1A</strain>
    </source>
</reference>
<feature type="region of interest" description="Disordered" evidence="3">
    <location>
        <begin position="1838"/>
        <end position="1858"/>
    </location>
</feature>
<dbReference type="PROSITE" id="PS50088">
    <property type="entry name" value="ANK_REPEAT"/>
    <property type="match status" value="2"/>
</dbReference>
<dbReference type="Proteomes" id="UP001489902">
    <property type="component" value="Chromosome 5"/>
</dbReference>
<name>A0ABZ2X363_9HYPO</name>
<keyword evidence="1" id="KW-0677">Repeat</keyword>
<dbReference type="Pfam" id="PF12796">
    <property type="entry name" value="Ank_2"/>
    <property type="match status" value="1"/>
</dbReference>
<dbReference type="Gene3D" id="3.40.50.300">
    <property type="entry name" value="P-loop containing nucleotide triphosphate hydrolases"/>
    <property type="match status" value="1"/>
</dbReference>
<dbReference type="Pfam" id="PF00023">
    <property type="entry name" value="Ank"/>
    <property type="match status" value="2"/>
</dbReference>
<accession>A0ABZ2X363</accession>
<evidence type="ECO:0000313" key="6">
    <source>
        <dbReference type="Proteomes" id="UP001489902"/>
    </source>
</evidence>
<proteinExistence type="predicted"/>
<dbReference type="EMBL" id="CP151264">
    <property type="protein sequence ID" value="WZH47165.1"/>
    <property type="molecule type" value="Genomic_DNA"/>
</dbReference>